<sequence>MQTPAKTFTAIEGHDERVNFVRFSPDESTIVSGSHDGTVRLWDVKTGQCAMQLFKVAQQFGNTVVGIVHGHSGIVRSVEFSPNGMQIVSGSDDKSVRVWDAQTGMQVVVCGEDGVSHDSVVTSVGFSPMVSTSCLALTITLCACGCAYGEDAARTIETHRLGTIRAVLARQFTHRLMCIGRYYPVLGHLELRNEATRRDG</sequence>
<dbReference type="Gene3D" id="2.130.10.10">
    <property type="entry name" value="YVTN repeat-like/Quinoprotein amine dehydrogenase"/>
    <property type="match status" value="2"/>
</dbReference>
<dbReference type="AlphaFoldDB" id="A0A8H7LWP7"/>
<dbReference type="InterPro" id="IPR019775">
    <property type="entry name" value="WD40_repeat_CS"/>
</dbReference>
<dbReference type="InterPro" id="IPR020472">
    <property type="entry name" value="WD40_PAC1"/>
</dbReference>
<dbReference type="InterPro" id="IPR015943">
    <property type="entry name" value="WD40/YVTN_repeat-like_dom_sf"/>
</dbReference>
<accession>A0A8H7LWP7</accession>
<evidence type="ECO:0000313" key="5">
    <source>
        <dbReference type="Proteomes" id="UP000614334"/>
    </source>
</evidence>
<dbReference type="Pfam" id="PF00400">
    <property type="entry name" value="WD40"/>
    <property type="match status" value="2"/>
</dbReference>
<dbReference type="PANTHER" id="PTHR19879:SF9">
    <property type="entry name" value="TRANSCRIPTION INITIATION FACTOR TFIID SUBUNIT 5"/>
    <property type="match status" value="1"/>
</dbReference>
<feature type="repeat" description="WD" evidence="3">
    <location>
        <begin position="11"/>
        <end position="52"/>
    </location>
</feature>
<dbReference type="EMBL" id="JACYCF010000047">
    <property type="protein sequence ID" value="KAF8748136.1"/>
    <property type="molecule type" value="Genomic_DNA"/>
</dbReference>
<dbReference type="PANTHER" id="PTHR19879">
    <property type="entry name" value="TRANSCRIPTION INITIATION FACTOR TFIID"/>
    <property type="match status" value="1"/>
</dbReference>
<proteinExistence type="predicted"/>
<gene>
    <name evidence="4" type="ORF">RHS01_11028</name>
</gene>
<evidence type="ECO:0000313" key="4">
    <source>
        <dbReference type="EMBL" id="KAF8748136.1"/>
    </source>
</evidence>
<name>A0A8H7LWP7_9AGAM</name>
<dbReference type="InterPro" id="IPR001680">
    <property type="entry name" value="WD40_rpt"/>
</dbReference>
<dbReference type="SUPFAM" id="SSF50978">
    <property type="entry name" value="WD40 repeat-like"/>
    <property type="match status" value="1"/>
</dbReference>
<dbReference type="PROSITE" id="PS50294">
    <property type="entry name" value="WD_REPEATS_REGION"/>
    <property type="match status" value="2"/>
</dbReference>
<dbReference type="SMART" id="SM00320">
    <property type="entry name" value="WD40"/>
    <property type="match status" value="2"/>
</dbReference>
<dbReference type="PROSITE" id="PS00678">
    <property type="entry name" value="WD_REPEATS_1"/>
    <property type="match status" value="2"/>
</dbReference>
<protein>
    <submittedName>
        <fullName evidence="4">WD40 repeat-like protein</fullName>
    </submittedName>
</protein>
<evidence type="ECO:0000256" key="3">
    <source>
        <dbReference type="PROSITE-ProRule" id="PRU00221"/>
    </source>
</evidence>
<dbReference type="Proteomes" id="UP000614334">
    <property type="component" value="Unassembled WGS sequence"/>
</dbReference>
<dbReference type="PROSITE" id="PS50082">
    <property type="entry name" value="WD_REPEATS_2"/>
    <property type="match status" value="2"/>
</dbReference>
<keyword evidence="2" id="KW-0677">Repeat</keyword>
<keyword evidence="1 3" id="KW-0853">WD repeat</keyword>
<dbReference type="PRINTS" id="PR00320">
    <property type="entry name" value="GPROTEINBRPT"/>
</dbReference>
<organism evidence="4 5">
    <name type="scientific">Rhizoctonia solani</name>
    <dbReference type="NCBI Taxonomy" id="456999"/>
    <lineage>
        <taxon>Eukaryota</taxon>
        <taxon>Fungi</taxon>
        <taxon>Dikarya</taxon>
        <taxon>Basidiomycota</taxon>
        <taxon>Agaricomycotina</taxon>
        <taxon>Agaricomycetes</taxon>
        <taxon>Cantharellales</taxon>
        <taxon>Ceratobasidiaceae</taxon>
        <taxon>Rhizoctonia</taxon>
    </lineage>
</organism>
<comment type="caution">
    <text evidence="4">The sequence shown here is derived from an EMBL/GenBank/DDBJ whole genome shotgun (WGS) entry which is preliminary data.</text>
</comment>
<dbReference type="InterPro" id="IPR036322">
    <property type="entry name" value="WD40_repeat_dom_sf"/>
</dbReference>
<evidence type="ECO:0000256" key="2">
    <source>
        <dbReference type="ARBA" id="ARBA00022737"/>
    </source>
</evidence>
<feature type="repeat" description="WD" evidence="3">
    <location>
        <begin position="68"/>
        <end position="109"/>
    </location>
</feature>
<evidence type="ECO:0000256" key="1">
    <source>
        <dbReference type="ARBA" id="ARBA00022574"/>
    </source>
</evidence>
<reference evidence="4" key="1">
    <citation type="submission" date="2020-09" db="EMBL/GenBank/DDBJ databases">
        <title>Comparative genome analyses of four rice-infecting Rhizoctonia solani isolates reveal extensive enrichment of homogalacturonan modification genes.</title>
        <authorList>
            <person name="Lee D.-Y."/>
            <person name="Jeon J."/>
            <person name="Kim K.-T."/>
            <person name="Cheong K."/>
            <person name="Song H."/>
            <person name="Choi G."/>
            <person name="Ko J."/>
            <person name="Opiyo S.O."/>
            <person name="Zuo S."/>
            <person name="Madhav S."/>
            <person name="Lee Y.-H."/>
            <person name="Wang G.-L."/>
        </authorList>
    </citation>
    <scope>NUCLEOTIDE SEQUENCE</scope>
    <source>
        <strain evidence="4">AG1-IA B2</strain>
    </source>
</reference>